<evidence type="ECO:0000313" key="6">
    <source>
        <dbReference type="EMBL" id="MZQ82264.1"/>
    </source>
</evidence>
<dbReference type="Pfam" id="PF17863">
    <property type="entry name" value="AAA_lid_2"/>
    <property type="match status" value="1"/>
</dbReference>
<dbReference type="CDD" id="cd00009">
    <property type="entry name" value="AAA"/>
    <property type="match status" value="1"/>
</dbReference>
<dbReference type="InterPro" id="IPR027417">
    <property type="entry name" value="P-loop_NTPase"/>
</dbReference>
<keyword evidence="7" id="KW-1185">Reference proteome</keyword>
<dbReference type="InterPro" id="IPR041628">
    <property type="entry name" value="ChlI/MoxR_AAA_lid"/>
</dbReference>
<comment type="similarity">
    <text evidence="3">Belongs to the MoxR family.</text>
</comment>
<keyword evidence="1" id="KW-0547">Nucleotide-binding</keyword>
<proteinExistence type="inferred from homology"/>
<sequence>MIWEEQPLDFTRIGQIATLIKDNVGRVIVGKDETVELMVIALIASGHVLLEDVPGTGKTQLAKALARSLDGTMKRIQFTPDLLPSDVSGINFYNQKLGEFEFRPGPLFAHIVLADEINRATPRTQSALLESMEERQVSIDGETRVLEAPFLVIATQNPVENQGTFPLPEAQLDRFLMKLSLGYPSAAEQVQILKRYQQQDPLDQLLSVVGRAELLEAQRLFVQVRFSDELLQYLVQLAEATRTHADAALGVSPRGVRALMKAAQVYAALRGRDYVLPDDIKALVGPVWAHRILLRTRSRQQDQQVQALLAGILAATPVPTEVKLR</sequence>
<dbReference type="PANTHER" id="PTHR42759">
    <property type="entry name" value="MOXR FAMILY PROTEIN"/>
    <property type="match status" value="1"/>
</dbReference>
<protein>
    <submittedName>
        <fullName evidence="6">AAA domain-containing protein</fullName>
    </submittedName>
</protein>
<organism evidence="6 7">
    <name type="scientific">Paenibacillus silvestris</name>
    <dbReference type="NCBI Taxonomy" id="2606219"/>
    <lineage>
        <taxon>Bacteria</taxon>
        <taxon>Bacillati</taxon>
        <taxon>Bacillota</taxon>
        <taxon>Bacilli</taxon>
        <taxon>Bacillales</taxon>
        <taxon>Paenibacillaceae</taxon>
        <taxon>Paenibacillus</taxon>
    </lineage>
</organism>
<dbReference type="Gene3D" id="3.40.50.300">
    <property type="entry name" value="P-loop containing nucleotide triphosphate hydrolases"/>
    <property type="match status" value="1"/>
</dbReference>
<comment type="caution">
    <text evidence="6">The sequence shown here is derived from an EMBL/GenBank/DDBJ whole genome shotgun (WGS) entry which is preliminary data.</text>
</comment>
<dbReference type="GO" id="GO:0005524">
    <property type="term" value="F:ATP binding"/>
    <property type="evidence" value="ECO:0007669"/>
    <property type="project" value="UniProtKB-KW"/>
</dbReference>
<dbReference type="AlphaFoldDB" id="A0A6L8UWI8"/>
<feature type="domain" description="ChlI/MoxR AAA lid" evidence="5">
    <location>
        <begin position="240"/>
        <end position="303"/>
    </location>
</feature>
<evidence type="ECO:0000256" key="2">
    <source>
        <dbReference type="ARBA" id="ARBA00022840"/>
    </source>
</evidence>
<dbReference type="FunFam" id="3.40.50.300:FF:000640">
    <property type="entry name" value="MoxR family ATPase"/>
    <property type="match status" value="1"/>
</dbReference>
<accession>A0A6L8UWI8</accession>
<dbReference type="PIRSF" id="PIRSF002849">
    <property type="entry name" value="AAA_ATPase_chaperone_MoxR_prd"/>
    <property type="match status" value="1"/>
</dbReference>
<feature type="domain" description="ATPase AAA-3" evidence="4">
    <location>
        <begin position="47"/>
        <end position="177"/>
    </location>
</feature>
<evidence type="ECO:0000313" key="7">
    <source>
        <dbReference type="Proteomes" id="UP000481087"/>
    </source>
</evidence>
<name>A0A6L8UWI8_9BACL</name>
<dbReference type="GO" id="GO:0016887">
    <property type="term" value="F:ATP hydrolysis activity"/>
    <property type="evidence" value="ECO:0007669"/>
    <property type="project" value="InterPro"/>
</dbReference>
<evidence type="ECO:0000256" key="3">
    <source>
        <dbReference type="ARBA" id="ARBA00061607"/>
    </source>
</evidence>
<dbReference type="SUPFAM" id="SSF52540">
    <property type="entry name" value="P-loop containing nucleoside triphosphate hydrolases"/>
    <property type="match status" value="1"/>
</dbReference>
<dbReference type="InterPro" id="IPR050764">
    <property type="entry name" value="CbbQ/NirQ/NorQ/GpvN"/>
</dbReference>
<gene>
    <name evidence="6" type="ORF">GQF01_08955</name>
</gene>
<reference evidence="6 7" key="1">
    <citation type="submission" date="2019-12" db="EMBL/GenBank/DDBJ databases">
        <title>Paenibacillus sp. nov. sp. isolated from soil.</title>
        <authorList>
            <person name="Kim J."/>
            <person name="Jeong S.E."/>
            <person name="Jung H.S."/>
            <person name="Jeon C.O."/>
        </authorList>
    </citation>
    <scope>NUCLEOTIDE SEQUENCE [LARGE SCALE GENOMIC DNA]</scope>
    <source>
        <strain evidence="6 7">5J-6</strain>
    </source>
</reference>
<evidence type="ECO:0000259" key="4">
    <source>
        <dbReference type="Pfam" id="PF07726"/>
    </source>
</evidence>
<evidence type="ECO:0000259" key="5">
    <source>
        <dbReference type="Pfam" id="PF17863"/>
    </source>
</evidence>
<dbReference type="Gene3D" id="1.10.8.80">
    <property type="entry name" value="Magnesium chelatase subunit I, C-Terminal domain"/>
    <property type="match status" value="1"/>
</dbReference>
<dbReference type="Proteomes" id="UP000481087">
    <property type="component" value="Unassembled WGS sequence"/>
</dbReference>
<evidence type="ECO:0000256" key="1">
    <source>
        <dbReference type="ARBA" id="ARBA00022741"/>
    </source>
</evidence>
<dbReference type="InterPro" id="IPR011703">
    <property type="entry name" value="ATPase_AAA-3"/>
</dbReference>
<dbReference type="PANTHER" id="PTHR42759:SF5">
    <property type="entry name" value="METHANOL DEHYDROGENASE REGULATOR"/>
    <property type="match status" value="1"/>
</dbReference>
<dbReference type="Pfam" id="PF07726">
    <property type="entry name" value="AAA_3"/>
    <property type="match status" value="1"/>
</dbReference>
<keyword evidence="2" id="KW-0067">ATP-binding</keyword>
<dbReference type="EMBL" id="WTUZ01000011">
    <property type="protein sequence ID" value="MZQ82264.1"/>
    <property type="molecule type" value="Genomic_DNA"/>
</dbReference>